<dbReference type="PANTHER" id="PTHR44051:SF9">
    <property type="entry name" value="GLUTATHIONE S-TRANSFERASE 1"/>
    <property type="match status" value="1"/>
</dbReference>
<dbReference type="Proteomes" id="UP000282388">
    <property type="component" value="Unassembled WGS sequence"/>
</dbReference>
<dbReference type="SFLD" id="SFLDG01150">
    <property type="entry name" value="Main.1:_Beta-like"/>
    <property type="match status" value="1"/>
</dbReference>
<dbReference type="EMBL" id="RAXV01000021">
    <property type="protein sequence ID" value="RKG30710.1"/>
    <property type="molecule type" value="Genomic_DNA"/>
</dbReference>
<evidence type="ECO:0000259" key="1">
    <source>
        <dbReference type="PROSITE" id="PS50404"/>
    </source>
</evidence>
<dbReference type="Pfam" id="PF02798">
    <property type="entry name" value="GST_N"/>
    <property type="match status" value="1"/>
</dbReference>
<reference evidence="3 4" key="1">
    <citation type="submission" date="2018-09" db="EMBL/GenBank/DDBJ databases">
        <title>The draft genome of Acinetobacter spp. strains.</title>
        <authorList>
            <person name="Qin J."/>
            <person name="Feng Y."/>
            <person name="Zong Z."/>
        </authorList>
    </citation>
    <scope>NUCLEOTIDE SEQUENCE [LARGE SCALE GENOMIC DNA]</scope>
    <source>
        <strain evidence="3 4">WCHAc060012</strain>
    </source>
</reference>
<name>A0A3A8EIZ6_9GAMM</name>
<dbReference type="OrthoDB" id="9810080at2"/>
<sequence length="218" mass="25474">MLTLHHLEKSRSFRILWALEELALDYELKYYRRQADYSGAPELKYVHPLGKAPVLQHDDAVIAESAVILEYLQETFDTASLFKPADEKFRQQYRYWMHYAEASLMPLLVMTLVMEKMPSHVPLLVRPFAKKICDGVRDGFVGKRLPAHLQFLEQHFSQYEFTAGNFSFADIQMSFPVLAVQERLRGQWKHIDAYAARIQARPAFQRALAKERALEKRN</sequence>
<dbReference type="SUPFAM" id="SSF47616">
    <property type="entry name" value="GST C-terminal domain-like"/>
    <property type="match status" value="1"/>
</dbReference>
<dbReference type="InterPro" id="IPR040079">
    <property type="entry name" value="Glutathione_S-Trfase"/>
</dbReference>
<dbReference type="GO" id="GO:0016740">
    <property type="term" value="F:transferase activity"/>
    <property type="evidence" value="ECO:0007669"/>
    <property type="project" value="UniProtKB-KW"/>
</dbReference>
<gene>
    <name evidence="3" type="ORF">D7V32_10345</name>
</gene>
<accession>A0A3A8EIZ6</accession>
<organism evidence="3 4">
    <name type="scientific">Acinetobacter tianfuensis</name>
    <dbReference type="NCBI Taxonomy" id="2419603"/>
    <lineage>
        <taxon>Bacteria</taxon>
        <taxon>Pseudomonadati</taxon>
        <taxon>Pseudomonadota</taxon>
        <taxon>Gammaproteobacteria</taxon>
        <taxon>Moraxellales</taxon>
        <taxon>Moraxellaceae</taxon>
        <taxon>Acinetobacter</taxon>
    </lineage>
</organism>
<protein>
    <submittedName>
        <fullName evidence="3">Glutathione S-transferase</fullName>
    </submittedName>
</protein>
<dbReference type="CDD" id="cd03046">
    <property type="entry name" value="GST_N_GTT1_like"/>
    <property type="match status" value="1"/>
</dbReference>
<dbReference type="SFLD" id="SFLDG00358">
    <property type="entry name" value="Main_(cytGST)"/>
    <property type="match status" value="1"/>
</dbReference>
<keyword evidence="3" id="KW-0808">Transferase</keyword>
<feature type="domain" description="GST C-terminal" evidence="2">
    <location>
        <begin position="86"/>
        <end position="218"/>
    </location>
</feature>
<comment type="caution">
    <text evidence="3">The sequence shown here is derived from an EMBL/GenBank/DDBJ whole genome shotgun (WGS) entry which is preliminary data.</text>
</comment>
<dbReference type="InterPro" id="IPR004045">
    <property type="entry name" value="Glutathione_S-Trfase_N"/>
</dbReference>
<dbReference type="RefSeq" id="WP_120402807.1">
    <property type="nucleotide sequence ID" value="NZ_RAXV01000021.1"/>
</dbReference>
<dbReference type="Gene3D" id="3.40.30.10">
    <property type="entry name" value="Glutaredoxin"/>
    <property type="match status" value="1"/>
</dbReference>
<dbReference type="SFLD" id="SFLDS00019">
    <property type="entry name" value="Glutathione_Transferase_(cytos"/>
    <property type="match status" value="1"/>
</dbReference>
<keyword evidence="4" id="KW-1185">Reference proteome</keyword>
<dbReference type="CDD" id="cd03189">
    <property type="entry name" value="GST_C_GTT1_like"/>
    <property type="match status" value="1"/>
</dbReference>
<feature type="domain" description="GST N-terminal" evidence="1">
    <location>
        <begin position="1"/>
        <end position="80"/>
    </location>
</feature>
<dbReference type="Gene3D" id="1.20.1050.10">
    <property type="match status" value="1"/>
</dbReference>
<evidence type="ECO:0000313" key="3">
    <source>
        <dbReference type="EMBL" id="RKG30710.1"/>
    </source>
</evidence>
<dbReference type="AlphaFoldDB" id="A0A3A8EIZ6"/>
<dbReference type="InterPro" id="IPR010987">
    <property type="entry name" value="Glutathione-S-Trfase_C-like"/>
</dbReference>
<dbReference type="PANTHER" id="PTHR44051">
    <property type="entry name" value="GLUTATHIONE S-TRANSFERASE-RELATED"/>
    <property type="match status" value="1"/>
</dbReference>
<dbReference type="SUPFAM" id="SSF52833">
    <property type="entry name" value="Thioredoxin-like"/>
    <property type="match status" value="1"/>
</dbReference>
<dbReference type="InterPro" id="IPR036282">
    <property type="entry name" value="Glutathione-S-Trfase_C_sf"/>
</dbReference>
<evidence type="ECO:0000313" key="4">
    <source>
        <dbReference type="Proteomes" id="UP000282388"/>
    </source>
</evidence>
<dbReference type="InterPro" id="IPR036249">
    <property type="entry name" value="Thioredoxin-like_sf"/>
</dbReference>
<dbReference type="PROSITE" id="PS50405">
    <property type="entry name" value="GST_CTER"/>
    <property type="match status" value="1"/>
</dbReference>
<proteinExistence type="predicted"/>
<dbReference type="PROSITE" id="PS50404">
    <property type="entry name" value="GST_NTER"/>
    <property type="match status" value="1"/>
</dbReference>
<evidence type="ECO:0000259" key="2">
    <source>
        <dbReference type="PROSITE" id="PS50405"/>
    </source>
</evidence>